<protein>
    <submittedName>
        <fullName evidence="1">Uncharacterized protein</fullName>
    </submittedName>
</protein>
<proteinExistence type="predicted"/>
<comment type="caution">
    <text evidence="1">The sequence shown here is derived from an EMBL/GenBank/DDBJ whole genome shotgun (WGS) entry which is preliminary data.</text>
</comment>
<dbReference type="EMBL" id="CACTIH010002031">
    <property type="protein sequence ID" value="CAA2971943.1"/>
    <property type="molecule type" value="Genomic_DNA"/>
</dbReference>
<evidence type="ECO:0000313" key="1">
    <source>
        <dbReference type="EMBL" id="CAA2971943.1"/>
    </source>
</evidence>
<accession>A0A8S0R0L1</accession>
<dbReference type="Gramene" id="OE9A012118T1">
    <property type="protein sequence ID" value="OE9A012118C1"/>
    <property type="gene ID" value="OE9A012118"/>
</dbReference>
<dbReference type="Proteomes" id="UP000594638">
    <property type="component" value="Unassembled WGS sequence"/>
</dbReference>
<keyword evidence="2" id="KW-1185">Reference proteome</keyword>
<gene>
    <name evidence="1" type="ORF">OLEA9_A012118</name>
</gene>
<organism evidence="1 2">
    <name type="scientific">Olea europaea subsp. europaea</name>
    <dbReference type="NCBI Taxonomy" id="158383"/>
    <lineage>
        <taxon>Eukaryota</taxon>
        <taxon>Viridiplantae</taxon>
        <taxon>Streptophyta</taxon>
        <taxon>Embryophyta</taxon>
        <taxon>Tracheophyta</taxon>
        <taxon>Spermatophyta</taxon>
        <taxon>Magnoliopsida</taxon>
        <taxon>eudicotyledons</taxon>
        <taxon>Gunneridae</taxon>
        <taxon>Pentapetalae</taxon>
        <taxon>asterids</taxon>
        <taxon>lamiids</taxon>
        <taxon>Lamiales</taxon>
        <taxon>Oleaceae</taxon>
        <taxon>Oleeae</taxon>
        <taxon>Olea</taxon>
    </lineage>
</organism>
<reference evidence="1 2" key="1">
    <citation type="submission" date="2019-12" db="EMBL/GenBank/DDBJ databases">
        <authorList>
            <person name="Alioto T."/>
            <person name="Alioto T."/>
            <person name="Gomez Garrido J."/>
        </authorList>
    </citation>
    <scope>NUCLEOTIDE SEQUENCE [LARGE SCALE GENOMIC DNA]</scope>
</reference>
<name>A0A8S0R0L1_OLEEU</name>
<evidence type="ECO:0000313" key="2">
    <source>
        <dbReference type="Proteomes" id="UP000594638"/>
    </source>
</evidence>
<dbReference type="AlphaFoldDB" id="A0A8S0R0L1"/>
<sequence>MRCATLPIESLIQGRLLQTMRYVTPPSHKGHLLKVKLSMDEPFTMKEAIDKGTLLILSKMMLSKDESFAKEKASDKECQPIARLKAVN</sequence>